<dbReference type="KEGG" id="haby:HLVA_12780"/>
<sequence>MKIMHISDIHLGRKPVGGQGLFAKKRYEDYFKAFRKAIEIAIEKKVDTVLIAGDIFDKKELYPEVLEKTENILKNLKENNINCVVIEGNHDNIYFNKEVESWIIYLEKKGYFKRPTYYFENEKYIFEPVIINNIYFWGVGYPGAFVDEVLLELSDFIDEKEENIILVHTGIAKNDFLAGTINGDILNNFKGKVKYIAGGHLHSYAEYPKENPYFFLPGSLEYWDLAENGEKKGAIIFDTETMEREFITFKDFIRKKIDIKFEVESNNINQFQEEFIKKIEDIKIEKEEDIVIVEMTFKKYFFIDINWCEKALEEKGALKAIVKSKYPKIEKQGSIGDISKNIEEIEKDIIIEWENDFSANSEETVKVLEKLKNLQEEKQEDIFIDTFDQFLEKIVQS</sequence>
<evidence type="ECO:0000313" key="5">
    <source>
        <dbReference type="EMBL" id="BDU50709.1"/>
    </source>
</evidence>
<dbReference type="CDD" id="cd00840">
    <property type="entry name" value="MPP_Mre11_N"/>
    <property type="match status" value="1"/>
</dbReference>
<name>A0AAU9DU06_9FUSO</name>
<dbReference type="AlphaFoldDB" id="A0AAU9DU06"/>
<dbReference type="InterPro" id="IPR029052">
    <property type="entry name" value="Metallo-depent_PP-like"/>
</dbReference>
<dbReference type="EMBL" id="AP027059">
    <property type="protein sequence ID" value="BDU50709.1"/>
    <property type="molecule type" value="Genomic_DNA"/>
</dbReference>
<reference evidence="5 6" key="1">
    <citation type="submission" date="2022-11" db="EMBL/GenBank/DDBJ databases">
        <title>Haliovirga abyssi gen. nov., sp. nov., a mesophilic fermentative bacterium isolated from the Iheya North hydrothermal field and the proposal of Haliovirgaceae fam. nov.</title>
        <authorList>
            <person name="Miyazaki U."/>
            <person name="Tame A."/>
            <person name="Miyazaki J."/>
            <person name="Takai K."/>
            <person name="Sawayama S."/>
            <person name="Kitajima M."/>
            <person name="Okamoto A."/>
            <person name="Nakagawa S."/>
        </authorList>
    </citation>
    <scope>NUCLEOTIDE SEQUENCE [LARGE SCALE GENOMIC DNA]</scope>
    <source>
        <strain evidence="5 6">IC12</strain>
    </source>
</reference>
<accession>A0AAU9DU06</accession>
<evidence type="ECO:0000256" key="1">
    <source>
        <dbReference type="ARBA" id="ARBA00022722"/>
    </source>
</evidence>
<organism evidence="5 6">
    <name type="scientific">Haliovirga abyssi</name>
    <dbReference type="NCBI Taxonomy" id="2996794"/>
    <lineage>
        <taxon>Bacteria</taxon>
        <taxon>Fusobacteriati</taxon>
        <taxon>Fusobacteriota</taxon>
        <taxon>Fusobacteriia</taxon>
        <taxon>Fusobacteriales</taxon>
        <taxon>Haliovirgaceae</taxon>
        <taxon>Haliovirga</taxon>
    </lineage>
</organism>
<dbReference type="RefSeq" id="WP_307903568.1">
    <property type="nucleotide sequence ID" value="NZ_AP027059.1"/>
</dbReference>
<dbReference type="Pfam" id="PF00149">
    <property type="entry name" value="Metallophos"/>
    <property type="match status" value="1"/>
</dbReference>
<dbReference type="SUPFAM" id="SSF56300">
    <property type="entry name" value="Metallo-dependent phosphatases"/>
    <property type="match status" value="1"/>
</dbReference>
<dbReference type="InterPro" id="IPR004843">
    <property type="entry name" value="Calcineurin-like_PHP"/>
</dbReference>
<dbReference type="InterPro" id="IPR041796">
    <property type="entry name" value="Mre11_N"/>
</dbReference>
<dbReference type="Gene3D" id="3.60.21.10">
    <property type="match status" value="1"/>
</dbReference>
<keyword evidence="3" id="KW-0269">Exonuclease</keyword>
<proteinExistence type="predicted"/>
<protein>
    <recommendedName>
        <fullName evidence="4">Calcineurin-like phosphoesterase domain-containing protein</fullName>
    </recommendedName>
</protein>
<dbReference type="PANTHER" id="PTHR30337">
    <property type="entry name" value="COMPONENT OF ATP-DEPENDENT DSDNA EXONUCLEASE"/>
    <property type="match status" value="1"/>
</dbReference>
<dbReference type="PANTHER" id="PTHR30337:SF0">
    <property type="entry name" value="NUCLEASE SBCCD SUBUNIT D"/>
    <property type="match status" value="1"/>
</dbReference>
<evidence type="ECO:0000259" key="4">
    <source>
        <dbReference type="Pfam" id="PF00149"/>
    </source>
</evidence>
<evidence type="ECO:0000256" key="2">
    <source>
        <dbReference type="ARBA" id="ARBA00022801"/>
    </source>
</evidence>
<feature type="domain" description="Calcineurin-like phosphoesterase" evidence="4">
    <location>
        <begin position="1"/>
        <end position="204"/>
    </location>
</feature>
<evidence type="ECO:0000256" key="3">
    <source>
        <dbReference type="ARBA" id="ARBA00022839"/>
    </source>
</evidence>
<dbReference type="GO" id="GO:0004527">
    <property type="term" value="F:exonuclease activity"/>
    <property type="evidence" value="ECO:0007669"/>
    <property type="project" value="UniProtKB-KW"/>
</dbReference>
<keyword evidence="2" id="KW-0378">Hydrolase</keyword>
<keyword evidence="1" id="KW-0540">Nuclease</keyword>
<dbReference type="InterPro" id="IPR050535">
    <property type="entry name" value="DNA_Repair-Maintenance_Comp"/>
</dbReference>
<dbReference type="Proteomes" id="UP001321582">
    <property type="component" value="Chromosome"/>
</dbReference>
<keyword evidence="6" id="KW-1185">Reference proteome</keyword>
<gene>
    <name evidence="5" type="ORF">HLVA_12780</name>
</gene>
<evidence type="ECO:0000313" key="6">
    <source>
        <dbReference type="Proteomes" id="UP001321582"/>
    </source>
</evidence>